<organism evidence="1 2">
    <name type="scientific">Cladorrhinum samala</name>
    <dbReference type="NCBI Taxonomy" id="585594"/>
    <lineage>
        <taxon>Eukaryota</taxon>
        <taxon>Fungi</taxon>
        <taxon>Dikarya</taxon>
        <taxon>Ascomycota</taxon>
        <taxon>Pezizomycotina</taxon>
        <taxon>Sordariomycetes</taxon>
        <taxon>Sordariomycetidae</taxon>
        <taxon>Sordariales</taxon>
        <taxon>Podosporaceae</taxon>
        <taxon>Cladorrhinum</taxon>
    </lineage>
</organism>
<keyword evidence="2" id="KW-1185">Reference proteome</keyword>
<proteinExistence type="predicted"/>
<sequence length="443" mass="48890">MPSSVGFARMENAPIFSRSSASGSQTDMDMVKRSKSSRLSVFATIRRRTSRLFNHKEHATSVVTEQQPWPSRQLKKRQSWFNSVKVRYHHQDDYCSEDARTDLDDLAAAAAEHSAKDRPQSPVKRLLRTSSSVFLSLRGKGHVGDCRGMDEGEDQDGNELIHTLEHHDVGTDIPDLTLPAVYLKPNAYRRSSFQLGVQKAVRDTVDQNFSLDGLSEASSQHHTDEFSSSARTYPLLPCINTKISEREGSEEWNLLADQGITFISPSPISSTYAQPDSPQTFFSNPWSATSSSRAFRSGSDEGWAGAKSSDSGVINHNFISPPSTPQSIEVDCTLAQLHQLREEELKALIKNKTGALTLAGRDRLVLSLEALEKKGRPVDGDEGHDAISPMSPAVHEDDRTTLSMLEGDSSLVASTQKRSLREELLLMGEMSQICEGESTGIIL</sequence>
<gene>
    <name evidence="1" type="ORF">QBC42DRAFT_310834</name>
</gene>
<name>A0AAV9HYG1_9PEZI</name>
<dbReference type="AlphaFoldDB" id="A0AAV9HYG1"/>
<protein>
    <submittedName>
        <fullName evidence="1">Uncharacterized protein</fullName>
    </submittedName>
</protein>
<dbReference type="Proteomes" id="UP001321749">
    <property type="component" value="Unassembled WGS sequence"/>
</dbReference>
<dbReference type="EMBL" id="MU864937">
    <property type="protein sequence ID" value="KAK4465761.1"/>
    <property type="molecule type" value="Genomic_DNA"/>
</dbReference>
<evidence type="ECO:0000313" key="2">
    <source>
        <dbReference type="Proteomes" id="UP001321749"/>
    </source>
</evidence>
<reference evidence="1" key="1">
    <citation type="journal article" date="2023" name="Mol. Phylogenet. Evol.">
        <title>Genome-scale phylogeny and comparative genomics of the fungal order Sordariales.</title>
        <authorList>
            <person name="Hensen N."/>
            <person name="Bonometti L."/>
            <person name="Westerberg I."/>
            <person name="Brannstrom I.O."/>
            <person name="Guillou S."/>
            <person name="Cros-Aarteil S."/>
            <person name="Calhoun S."/>
            <person name="Haridas S."/>
            <person name="Kuo A."/>
            <person name="Mondo S."/>
            <person name="Pangilinan J."/>
            <person name="Riley R."/>
            <person name="LaButti K."/>
            <person name="Andreopoulos B."/>
            <person name="Lipzen A."/>
            <person name="Chen C."/>
            <person name="Yan M."/>
            <person name="Daum C."/>
            <person name="Ng V."/>
            <person name="Clum A."/>
            <person name="Steindorff A."/>
            <person name="Ohm R.A."/>
            <person name="Martin F."/>
            <person name="Silar P."/>
            <person name="Natvig D.O."/>
            <person name="Lalanne C."/>
            <person name="Gautier V."/>
            <person name="Ament-Velasquez S.L."/>
            <person name="Kruys A."/>
            <person name="Hutchinson M.I."/>
            <person name="Powell A.J."/>
            <person name="Barry K."/>
            <person name="Miller A.N."/>
            <person name="Grigoriev I.V."/>
            <person name="Debuchy R."/>
            <person name="Gladieux P."/>
            <person name="Hiltunen Thoren M."/>
            <person name="Johannesson H."/>
        </authorList>
    </citation>
    <scope>NUCLEOTIDE SEQUENCE</scope>
    <source>
        <strain evidence="1">PSN324</strain>
    </source>
</reference>
<accession>A0AAV9HYG1</accession>
<comment type="caution">
    <text evidence="1">The sequence shown here is derived from an EMBL/GenBank/DDBJ whole genome shotgun (WGS) entry which is preliminary data.</text>
</comment>
<evidence type="ECO:0000313" key="1">
    <source>
        <dbReference type="EMBL" id="KAK4465761.1"/>
    </source>
</evidence>
<reference evidence="1" key="2">
    <citation type="submission" date="2023-06" db="EMBL/GenBank/DDBJ databases">
        <authorList>
            <consortium name="Lawrence Berkeley National Laboratory"/>
            <person name="Mondo S.J."/>
            <person name="Hensen N."/>
            <person name="Bonometti L."/>
            <person name="Westerberg I."/>
            <person name="Brannstrom I.O."/>
            <person name="Guillou S."/>
            <person name="Cros-Aarteil S."/>
            <person name="Calhoun S."/>
            <person name="Haridas S."/>
            <person name="Kuo A."/>
            <person name="Pangilinan J."/>
            <person name="Riley R."/>
            <person name="Labutti K."/>
            <person name="Andreopoulos B."/>
            <person name="Lipzen A."/>
            <person name="Chen C."/>
            <person name="Yanf M."/>
            <person name="Daum C."/>
            <person name="Ng V."/>
            <person name="Clum A."/>
            <person name="Steindorff A."/>
            <person name="Ohm R."/>
            <person name="Martin F."/>
            <person name="Silar P."/>
            <person name="Natvig D."/>
            <person name="Lalanne C."/>
            <person name="Gautier V."/>
            <person name="Ament-Velasquez S.L."/>
            <person name="Kruys A."/>
            <person name="Hutchinson M.I."/>
            <person name="Powell A.J."/>
            <person name="Barry K."/>
            <person name="Miller A.N."/>
            <person name="Grigoriev I.V."/>
            <person name="Debuchy R."/>
            <person name="Gladieux P."/>
            <person name="Thoren M.H."/>
            <person name="Johannesson H."/>
        </authorList>
    </citation>
    <scope>NUCLEOTIDE SEQUENCE</scope>
    <source>
        <strain evidence="1">PSN324</strain>
    </source>
</reference>